<organism evidence="2 3">
    <name type="scientific">Candidatus Methanocrinis natronophilus</name>
    <dbReference type="NCBI Taxonomy" id="3033396"/>
    <lineage>
        <taxon>Archaea</taxon>
        <taxon>Methanobacteriati</taxon>
        <taxon>Methanobacteriota</taxon>
        <taxon>Stenosarchaea group</taxon>
        <taxon>Methanomicrobia</taxon>
        <taxon>Methanotrichales</taxon>
        <taxon>Methanotrichaceae</taxon>
        <taxon>Methanocrinis</taxon>
    </lineage>
</organism>
<dbReference type="SUPFAM" id="SSF143011">
    <property type="entry name" value="RelE-like"/>
    <property type="match status" value="1"/>
</dbReference>
<dbReference type="InterPro" id="IPR007712">
    <property type="entry name" value="RelE/ParE_toxin"/>
</dbReference>
<name>A0ABT5X7S7_9EURY</name>
<dbReference type="Gene3D" id="3.30.2310.20">
    <property type="entry name" value="RelE-like"/>
    <property type="match status" value="1"/>
</dbReference>
<dbReference type="PANTHER" id="PTHR38813:SF1">
    <property type="entry name" value="TOXIN RELE1-RELATED"/>
    <property type="match status" value="1"/>
</dbReference>
<keyword evidence="1" id="KW-1277">Toxin-antitoxin system</keyword>
<dbReference type="EMBL" id="JARFPK010000018">
    <property type="protein sequence ID" value="MDF0590752.1"/>
    <property type="molecule type" value="Genomic_DNA"/>
</dbReference>
<dbReference type="Pfam" id="PF05016">
    <property type="entry name" value="ParE_toxin"/>
    <property type="match status" value="1"/>
</dbReference>
<dbReference type="RefSeq" id="WP_316966497.1">
    <property type="nucleotide sequence ID" value="NZ_JARFPK010000018.1"/>
</dbReference>
<evidence type="ECO:0000313" key="3">
    <source>
        <dbReference type="Proteomes" id="UP001220010"/>
    </source>
</evidence>
<reference evidence="2 3" key="1">
    <citation type="submission" date="2023-03" db="EMBL/GenBank/DDBJ databases">
        <title>WGS of Methanotrichaceae archaeon Mx.</title>
        <authorList>
            <person name="Sorokin D.Y."/>
            <person name="Merkel A.Y."/>
        </authorList>
    </citation>
    <scope>NUCLEOTIDE SEQUENCE [LARGE SCALE GENOMIC DNA]</scope>
    <source>
        <strain evidence="2 3">Mx</strain>
    </source>
</reference>
<dbReference type="InterPro" id="IPR052747">
    <property type="entry name" value="TA_system_RelE_toxin"/>
</dbReference>
<dbReference type="Proteomes" id="UP001220010">
    <property type="component" value="Unassembled WGS sequence"/>
</dbReference>
<protein>
    <submittedName>
        <fullName evidence="2">Type II toxin-antitoxin system RelE/ParE family toxin</fullName>
    </submittedName>
</protein>
<accession>A0ABT5X7S7</accession>
<evidence type="ECO:0000256" key="1">
    <source>
        <dbReference type="ARBA" id="ARBA00022649"/>
    </source>
</evidence>
<dbReference type="InterPro" id="IPR035093">
    <property type="entry name" value="RelE/ParE_toxin_dom_sf"/>
</dbReference>
<proteinExistence type="predicted"/>
<evidence type="ECO:0000313" key="2">
    <source>
        <dbReference type="EMBL" id="MDF0590752.1"/>
    </source>
</evidence>
<comment type="caution">
    <text evidence="2">The sequence shown here is derived from an EMBL/GenBank/DDBJ whole genome shotgun (WGS) entry which is preliminary data.</text>
</comment>
<dbReference type="PANTHER" id="PTHR38813">
    <property type="match status" value="1"/>
</dbReference>
<gene>
    <name evidence="2" type="ORF">P0O15_06150</name>
</gene>
<sequence length="97" mass="11143">MTYQLLIEEKALEFLRSLPEKSRRLVADRCLSLADDPFSGSGSGDQEALHLSGFKKLYRLHGGRSYTVFYRIYEDEKVVTILAITTIEKAHKMYGRL</sequence>
<keyword evidence="3" id="KW-1185">Reference proteome</keyword>